<dbReference type="Gene3D" id="3.10.50.40">
    <property type="match status" value="1"/>
</dbReference>
<keyword evidence="1" id="KW-0732">Signal</keyword>
<dbReference type="InterPro" id="IPR000297">
    <property type="entry name" value="PPIase_PpiC"/>
</dbReference>
<dbReference type="SUPFAM" id="SSF109998">
    <property type="entry name" value="Triger factor/SurA peptide-binding domain-like"/>
    <property type="match status" value="1"/>
</dbReference>
<dbReference type="PROSITE" id="PS51257">
    <property type="entry name" value="PROKAR_LIPOPROTEIN"/>
    <property type="match status" value="1"/>
</dbReference>
<accession>A0A9C9JZ93</accession>
<dbReference type="GO" id="GO:0003755">
    <property type="term" value="F:peptidyl-prolyl cis-trans isomerase activity"/>
    <property type="evidence" value="ECO:0007669"/>
    <property type="project" value="InterPro"/>
</dbReference>
<proteinExistence type="predicted"/>
<sequence>MKSTLKHLKYATLLLFVILAGLSCEDQVLFTVDGETYTIADFKENFQFTPTEDSLQRLKKIDEFINQMLAVHEARERGYDEDAIVKTAFETHKKDIIMRNYYETSVMSKVHVSESEIRDVYNKIIDHYHLAQIVVTSDSLAQYIESELEKGVLFDSLLKFSLDTLTENGDIGTFSVMSLPPQILEAVEKTPVGGTTKAVSFGEYFYILKVLEHKKADSPKYKDVKENIRNTLSRDKAMEIADEFIQKLIDDAKIEYNQEGLDALLKPDSLITKEDLKKWVVKKYDTAYVYVGSIREAIQNQYKKSFIEPQKLIERQLIPDLIYDKALTVNFDKKLEIKDKLRKALDFLMYQKFYSDEVLEKVQIDSMEVVNYYKTHKDDYQDKTLEEVFSVVKARVREAKIDTLRSKVFQSLRDKYNPVINQTVVAKLLKEE</sequence>
<feature type="domain" description="PpiC" evidence="2">
    <location>
        <begin position="112"/>
        <end position="226"/>
    </location>
</feature>
<dbReference type="Pfam" id="PF13145">
    <property type="entry name" value="Rotamase_2"/>
    <property type="match status" value="1"/>
</dbReference>
<dbReference type="PANTHER" id="PTHR47245">
    <property type="entry name" value="PEPTIDYLPROLYL ISOMERASE"/>
    <property type="match status" value="1"/>
</dbReference>
<feature type="chain" id="PRO_5038516828" description="PpiC domain-containing protein" evidence="1">
    <location>
        <begin position="27"/>
        <end position="432"/>
    </location>
</feature>
<dbReference type="EMBL" id="DRIG01000011">
    <property type="protein sequence ID" value="HEC77666.1"/>
    <property type="molecule type" value="Genomic_DNA"/>
</dbReference>
<feature type="signal peptide" evidence="1">
    <location>
        <begin position="1"/>
        <end position="26"/>
    </location>
</feature>
<evidence type="ECO:0000313" key="4">
    <source>
        <dbReference type="Proteomes" id="UP000885826"/>
    </source>
</evidence>
<evidence type="ECO:0000259" key="2">
    <source>
        <dbReference type="Pfam" id="PF13145"/>
    </source>
</evidence>
<dbReference type="SUPFAM" id="SSF54534">
    <property type="entry name" value="FKBP-like"/>
    <property type="match status" value="1"/>
</dbReference>
<comment type="caution">
    <text evidence="3">The sequence shown here is derived from an EMBL/GenBank/DDBJ whole genome shotgun (WGS) entry which is preliminary data.</text>
</comment>
<protein>
    <recommendedName>
        <fullName evidence="2">PpiC domain-containing protein</fullName>
    </recommendedName>
</protein>
<reference evidence="3" key="1">
    <citation type="journal article" date="2020" name="mSystems">
        <title>Genome- and Community-Level Interaction Insights into Carbon Utilization and Element Cycling Functions of Hydrothermarchaeota in Hydrothermal Sediment.</title>
        <authorList>
            <person name="Zhou Z."/>
            <person name="Liu Y."/>
            <person name="Xu W."/>
            <person name="Pan J."/>
            <person name="Luo Z.H."/>
            <person name="Li M."/>
        </authorList>
    </citation>
    <scope>NUCLEOTIDE SEQUENCE</scope>
    <source>
        <strain evidence="3">HyVt-388</strain>
    </source>
</reference>
<dbReference type="InterPro" id="IPR027304">
    <property type="entry name" value="Trigger_fact/SurA_dom_sf"/>
</dbReference>
<name>A0A9C9JZ93_UNCW3</name>
<dbReference type="Proteomes" id="UP000885826">
    <property type="component" value="Unassembled WGS sequence"/>
</dbReference>
<dbReference type="InterPro" id="IPR046357">
    <property type="entry name" value="PPIase_dom_sf"/>
</dbReference>
<gene>
    <name evidence="3" type="ORF">ENI34_00810</name>
</gene>
<organism evidence="3 4">
    <name type="scientific">candidate division WOR-3 bacterium</name>
    <dbReference type="NCBI Taxonomy" id="2052148"/>
    <lineage>
        <taxon>Bacteria</taxon>
        <taxon>Bacteria division WOR-3</taxon>
    </lineage>
</organism>
<dbReference type="PANTHER" id="PTHR47245:SF2">
    <property type="entry name" value="PEPTIDYL-PROLYL CIS-TRANS ISOMERASE HP_0175-RELATED"/>
    <property type="match status" value="1"/>
</dbReference>
<dbReference type="InterPro" id="IPR050245">
    <property type="entry name" value="PrsA_foldase"/>
</dbReference>
<evidence type="ECO:0000313" key="3">
    <source>
        <dbReference type="EMBL" id="HEC77666.1"/>
    </source>
</evidence>
<evidence type="ECO:0000256" key="1">
    <source>
        <dbReference type="SAM" id="SignalP"/>
    </source>
</evidence>
<dbReference type="AlphaFoldDB" id="A0A9C9JZ93"/>